<keyword evidence="2" id="KW-1185">Reference proteome</keyword>
<proteinExistence type="predicted"/>
<sequence>MHPPTDAEAAAMHRTLIHRTAAQLPRLVGGEYLHCHQPVDVGQGFFYLIKEN</sequence>
<name>A0ABY6AXV5_9BURK</name>
<reference evidence="1" key="1">
    <citation type="submission" date="2022-10" db="EMBL/GenBank/DDBJ databases">
        <title>Characterization and whole genome sequencing of a new Roseateles species, isolated from fresh water.</title>
        <authorList>
            <person name="Guliayeva D.Y."/>
            <person name="Akhremchuk A.E."/>
            <person name="Sikolenko M.A."/>
            <person name="Valentovich L.N."/>
            <person name="Sidarenka A.V."/>
        </authorList>
    </citation>
    <scope>NUCLEOTIDE SEQUENCE</scope>
    <source>
        <strain evidence="1">BIM B-1768</strain>
    </source>
</reference>
<protein>
    <submittedName>
        <fullName evidence="1">Uncharacterized protein</fullName>
    </submittedName>
</protein>
<organism evidence="1 2">
    <name type="scientific">Roseateles amylovorans</name>
    <dbReference type="NCBI Taxonomy" id="2978473"/>
    <lineage>
        <taxon>Bacteria</taxon>
        <taxon>Pseudomonadati</taxon>
        <taxon>Pseudomonadota</taxon>
        <taxon>Betaproteobacteria</taxon>
        <taxon>Burkholderiales</taxon>
        <taxon>Sphaerotilaceae</taxon>
        <taxon>Roseateles</taxon>
    </lineage>
</organism>
<evidence type="ECO:0000313" key="1">
    <source>
        <dbReference type="EMBL" id="UXH77738.1"/>
    </source>
</evidence>
<dbReference type="EMBL" id="CP104562">
    <property type="protein sequence ID" value="UXH77738.1"/>
    <property type="molecule type" value="Genomic_DNA"/>
</dbReference>
<accession>A0ABY6AXV5</accession>
<dbReference type="Proteomes" id="UP001064933">
    <property type="component" value="Chromosome"/>
</dbReference>
<dbReference type="RefSeq" id="WP_261757493.1">
    <property type="nucleotide sequence ID" value="NZ_CP104562.2"/>
</dbReference>
<evidence type="ECO:0000313" key="2">
    <source>
        <dbReference type="Proteomes" id="UP001064933"/>
    </source>
</evidence>
<gene>
    <name evidence="1" type="ORF">N4261_22590</name>
</gene>